<feature type="transmembrane region" description="Helical" evidence="9">
    <location>
        <begin position="87"/>
        <end position="108"/>
    </location>
</feature>
<accession>A0A934K6B3</accession>
<proteinExistence type="predicted"/>
<dbReference type="InterPro" id="IPR018764">
    <property type="entry name" value="RskA_C"/>
</dbReference>
<evidence type="ECO:0000256" key="5">
    <source>
        <dbReference type="ARBA" id="ARBA00022989"/>
    </source>
</evidence>
<evidence type="ECO:0000256" key="3">
    <source>
        <dbReference type="ARBA" id="ARBA00022475"/>
    </source>
</evidence>
<sequence length="239" mass="24880">MTHPDLTDYLLGNASDNGLEGTRRHVDGCESCTGELAGLRKLPGLVAAATPPVTPPARLEGLVLQAVRREGALGRRRWLRWPRRSPAWAPAWAGAVAVLLLAVGALTVSSISHSRAPGGSGTAQPPTAQTQRLVATDGSAASGAARIEDGPSGKVVALTVEGLPANPPGQLYVCWLVDQGDASEQQNRLAVGTFSVSGPGPVTMRWTTGADTAHYRLEVTLERAEGNPQHSGPAVLRAK</sequence>
<gene>
    <name evidence="11" type="ORF">JF888_04800</name>
</gene>
<dbReference type="PANTHER" id="PTHR37461:SF1">
    <property type="entry name" value="ANTI-SIGMA-K FACTOR RSKA"/>
    <property type="match status" value="1"/>
</dbReference>
<dbReference type="InterPro" id="IPR051474">
    <property type="entry name" value="Anti-sigma-K/W_factor"/>
</dbReference>
<evidence type="ECO:0000256" key="7">
    <source>
        <dbReference type="ARBA" id="ARBA00029829"/>
    </source>
</evidence>
<evidence type="ECO:0000256" key="1">
    <source>
        <dbReference type="ARBA" id="ARBA00004167"/>
    </source>
</evidence>
<dbReference type="GO" id="GO:0016989">
    <property type="term" value="F:sigma factor antagonist activity"/>
    <property type="evidence" value="ECO:0007669"/>
    <property type="project" value="TreeGrafter"/>
</dbReference>
<dbReference type="EMBL" id="JAEKNQ010000019">
    <property type="protein sequence ID" value="MBJ7602501.1"/>
    <property type="molecule type" value="Genomic_DNA"/>
</dbReference>
<dbReference type="Gene3D" id="1.10.10.1320">
    <property type="entry name" value="Anti-sigma factor, zinc-finger domain"/>
    <property type="match status" value="1"/>
</dbReference>
<reference evidence="11 12" key="1">
    <citation type="submission" date="2020-10" db="EMBL/GenBank/DDBJ databases">
        <title>Ca. Dormibacterota MAGs.</title>
        <authorList>
            <person name="Montgomery K."/>
        </authorList>
    </citation>
    <scope>NUCLEOTIDE SEQUENCE [LARGE SCALE GENOMIC DNA]</scope>
    <source>
        <strain evidence="11">SC8811_S16_3</strain>
    </source>
</reference>
<dbReference type="AlphaFoldDB" id="A0A934K6B3"/>
<dbReference type="Pfam" id="PF10099">
    <property type="entry name" value="RskA_C"/>
    <property type="match status" value="1"/>
</dbReference>
<evidence type="ECO:0000313" key="11">
    <source>
        <dbReference type="EMBL" id="MBJ7602501.1"/>
    </source>
</evidence>
<comment type="subcellular location">
    <subcellularLocation>
        <location evidence="2">Cell membrane</location>
    </subcellularLocation>
    <subcellularLocation>
        <location evidence="1">Membrane</location>
        <topology evidence="1">Single-pass membrane protein</topology>
    </subcellularLocation>
</comment>
<evidence type="ECO:0000256" key="9">
    <source>
        <dbReference type="SAM" id="Phobius"/>
    </source>
</evidence>
<dbReference type="RefSeq" id="WP_338177048.1">
    <property type="nucleotide sequence ID" value="NZ_JAEKNQ010000019.1"/>
</dbReference>
<name>A0A934K6B3_9BACT</name>
<dbReference type="PANTHER" id="PTHR37461">
    <property type="entry name" value="ANTI-SIGMA-K FACTOR RSKA"/>
    <property type="match status" value="1"/>
</dbReference>
<keyword evidence="6 9" id="KW-0472">Membrane</keyword>
<evidence type="ECO:0000313" key="12">
    <source>
        <dbReference type="Proteomes" id="UP000620075"/>
    </source>
</evidence>
<evidence type="ECO:0000259" key="10">
    <source>
        <dbReference type="Pfam" id="PF10099"/>
    </source>
</evidence>
<keyword evidence="4 9" id="KW-0812">Transmembrane</keyword>
<dbReference type="GO" id="GO:0006417">
    <property type="term" value="P:regulation of translation"/>
    <property type="evidence" value="ECO:0007669"/>
    <property type="project" value="TreeGrafter"/>
</dbReference>
<evidence type="ECO:0000256" key="2">
    <source>
        <dbReference type="ARBA" id="ARBA00004236"/>
    </source>
</evidence>
<feature type="domain" description="Anti-sigma K factor RskA C-terminal" evidence="10">
    <location>
        <begin position="92"/>
        <end position="233"/>
    </location>
</feature>
<dbReference type="Proteomes" id="UP000620075">
    <property type="component" value="Unassembled WGS sequence"/>
</dbReference>
<organism evidence="11 12">
    <name type="scientific">Candidatus Dormiibacter inghamiae</name>
    <dbReference type="NCBI Taxonomy" id="3127013"/>
    <lineage>
        <taxon>Bacteria</taxon>
        <taxon>Bacillati</taxon>
        <taxon>Candidatus Dormiibacterota</taxon>
        <taxon>Candidatus Dormibacteria</taxon>
        <taxon>Candidatus Dormibacterales</taxon>
        <taxon>Candidatus Dormibacteraceae</taxon>
        <taxon>Candidatus Dormiibacter</taxon>
    </lineage>
</organism>
<evidence type="ECO:0000256" key="6">
    <source>
        <dbReference type="ARBA" id="ARBA00023136"/>
    </source>
</evidence>
<keyword evidence="3" id="KW-1003">Cell membrane</keyword>
<dbReference type="InterPro" id="IPR041916">
    <property type="entry name" value="Anti_sigma_zinc_sf"/>
</dbReference>
<keyword evidence="5 9" id="KW-1133">Transmembrane helix</keyword>
<dbReference type="GO" id="GO:0005886">
    <property type="term" value="C:plasma membrane"/>
    <property type="evidence" value="ECO:0007669"/>
    <property type="project" value="UniProtKB-SubCell"/>
</dbReference>
<comment type="caution">
    <text evidence="11">The sequence shown here is derived from an EMBL/GenBank/DDBJ whole genome shotgun (WGS) entry which is preliminary data.</text>
</comment>
<protein>
    <recommendedName>
        <fullName evidence="8">Regulator of SigK</fullName>
    </recommendedName>
    <alternativeName>
        <fullName evidence="7">Sigma-K anti-sigma factor RskA</fullName>
    </alternativeName>
</protein>
<evidence type="ECO:0000256" key="8">
    <source>
        <dbReference type="ARBA" id="ARBA00030803"/>
    </source>
</evidence>
<evidence type="ECO:0000256" key="4">
    <source>
        <dbReference type="ARBA" id="ARBA00022692"/>
    </source>
</evidence>